<name>A0A1H1N2F1_MUCMA</name>
<dbReference type="Proteomes" id="UP000199679">
    <property type="component" value="Chromosome I"/>
</dbReference>
<keyword evidence="2" id="KW-1185">Reference proteome</keyword>
<organism evidence="1 2">
    <name type="scientific">Mucilaginibacter mallensis</name>
    <dbReference type="NCBI Taxonomy" id="652787"/>
    <lineage>
        <taxon>Bacteria</taxon>
        <taxon>Pseudomonadati</taxon>
        <taxon>Bacteroidota</taxon>
        <taxon>Sphingobacteriia</taxon>
        <taxon>Sphingobacteriales</taxon>
        <taxon>Sphingobacteriaceae</taxon>
        <taxon>Mucilaginibacter</taxon>
    </lineage>
</organism>
<dbReference type="OrthoDB" id="1102561at2"/>
<dbReference type="AlphaFoldDB" id="A0A1H1N2F1"/>
<sequence>MSEIYKIEKEDQLVVGVPEKNIVTFLESIGLPSDNIIANDEQRAIINKNLPDLIANLPDEIKSDARYLSKYVVGAGFGLFDYSLNAIWNEVTLALRKKVIAYGLDIFYDAAVGPSIRSSYSSEEDLAGIKDKTLLTTCNKLELISDTTYKKLSHILDMRNDIGISHPTNAIINAYELLGWLSTCVKEVLHDQPSERAIQIKGFIDNIKTQATVLDQNVLDSVVPELQKLSSYHCSRILQTVFGIYVSEDTSPTLRKNISLIAPTLWDASQDAIKNKLGIILQGYKTNLHTYKYEKGNDFFDLVNGNSYRPKTEVISVLSDLTDDLISANAGYDNYYHEAPIITKIMTYLSSPTDLPAEVSKDLIEVVMQCRIGRGYSHENGVSPKGKPLYDKFFGLMREEFIPEFIHLITTTRIRTKLRNGISVRQFIELLTLVRSTLVTERYIEALDYLIAKLPTNAEAMLDAEFKKITSSFLSWKQK</sequence>
<dbReference type="EMBL" id="LT629740">
    <property type="protein sequence ID" value="SDR93166.1"/>
    <property type="molecule type" value="Genomic_DNA"/>
</dbReference>
<protein>
    <submittedName>
        <fullName evidence="1">Uncharacterized protein</fullName>
    </submittedName>
</protein>
<gene>
    <name evidence="1" type="ORF">SAMN05216490_0223</name>
</gene>
<proteinExistence type="predicted"/>
<evidence type="ECO:0000313" key="1">
    <source>
        <dbReference type="EMBL" id="SDR93166.1"/>
    </source>
</evidence>
<reference evidence="1 2" key="1">
    <citation type="submission" date="2016-10" db="EMBL/GenBank/DDBJ databases">
        <authorList>
            <person name="de Groot N.N."/>
        </authorList>
    </citation>
    <scope>NUCLEOTIDE SEQUENCE [LARGE SCALE GENOMIC DNA]</scope>
    <source>
        <strain evidence="1 2">MP1X4</strain>
    </source>
</reference>
<accession>A0A1H1N2F1</accession>
<evidence type="ECO:0000313" key="2">
    <source>
        <dbReference type="Proteomes" id="UP000199679"/>
    </source>
</evidence>
<dbReference type="RefSeq" id="WP_091367902.1">
    <property type="nucleotide sequence ID" value="NZ_LT629740.1"/>
</dbReference>